<dbReference type="InterPro" id="IPR003497">
    <property type="entry name" value="BRO_N_domain"/>
</dbReference>
<dbReference type="SMART" id="SM01040">
    <property type="entry name" value="Bro-N"/>
    <property type="match status" value="1"/>
</dbReference>
<evidence type="ECO:0000259" key="1">
    <source>
        <dbReference type="PROSITE" id="PS51750"/>
    </source>
</evidence>
<sequence>MHNTINVAITPFTFQDKQIRTLVKNGEPWFVAQDICDALKIANSRDAIAKLDDDEKDVALTDTLGGKQNLNIISESGMYFLTIRCRDAIKSGTLPYRFRKWVTGEVLPAIRKTGSYHRSLVADLSFNGQVLSTIENGVTVKAEKLRDDQRVLTLNEFMFLAQKAGYLIIHKNDFLSMENRW</sequence>
<proteinExistence type="predicted"/>
<feature type="domain" description="Bro-N" evidence="1">
    <location>
        <begin position="6"/>
        <end position="114"/>
    </location>
</feature>
<accession>A0A4R4IRP0</accession>
<dbReference type="EMBL" id="PUJX01000046">
    <property type="protein sequence ID" value="TDB43344.1"/>
    <property type="molecule type" value="Genomic_DNA"/>
</dbReference>
<dbReference type="PROSITE" id="PS51750">
    <property type="entry name" value="BRO_N"/>
    <property type="match status" value="1"/>
</dbReference>
<evidence type="ECO:0000313" key="2">
    <source>
        <dbReference type="EMBL" id="TDB43344.1"/>
    </source>
</evidence>
<name>A0A4R4IRP0_PHOLU</name>
<evidence type="ECO:0000313" key="3">
    <source>
        <dbReference type="Proteomes" id="UP000295550"/>
    </source>
</evidence>
<dbReference type="Proteomes" id="UP000295550">
    <property type="component" value="Unassembled WGS sequence"/>
</dbReference>
<reference evidence="2 3" key="1">
    <citation type="journal article" date="2019" name="Int. J. Syst. Evol. Microbiol.">
        <title>Photorhabdus khanii subsp. guanajuatensis subsp. nov., isolated from Heterorhabditis atacamensis, and Photorhabdus luminescens subsp. mexicana subsp. nov., isolated from Heterorhabditis mexicana entomopathogenic nematodes.</title>
        <authorList>
            <person name="Machado R.A.R."/>
            <person name="Bruno P."/>
            <person name="Arce C.C.M."/>
            <person name="Liechti N."/>
            <person name="Kohler A."/>
            <person name="Bernal J."/>
            <person name="Bruggmann R."/>
            <person name="Turlings T.C.J."/>
        </authorList>
    </citation>
    <scope>NUCLEOTIDE SEQUENCE [LARGE SCALE GENOMIC DNA]</scope>
    <source>
        <strain evidence="2 3">MEX47-22</strain>
    </source>
</reference>
<dbReference type="PANTHER" id="PTHR36180:SF2">
    <property type="entry name" value="BRO FAMILY PROTEIN"/>
    <property type="match status" value="1"/>
</dbReference>
<organism evidence="2 3">
    <name type="scientific">Photorhabdus luminescens subsp. mexicana</name>
    <dbReference type="NCBI Taxonomy" id="2100167"/>
    <lineage>
        <taxon>Bacteria</taxon>
        <taxon>Pseudomonadati</taxon>
        <taxon>Pseudomonadota</taxon>
        <taxon>Gammaproteobacteria</taxon>
        <taxon>Enterobacterales</taxon>
        <taxon>Morganellaceae</taxon>
        <taxon>Photorhabdus</taxon>
    </lineage>
</organism>
<dbReference type="PANTHER" id="PTHR36180">
    <property type="entry name" value="DNA-BINDING PROTEIN-RELATED-RELATED"/>
    <property type="match status" value="1"/>
</dbReference>
<protein>
    <recommendedName>
        <fullName evidence="1">Bro-N domain-containing protein</fullName>
    </recommendedName>
</protein>
<dbReference type="AlphaFoldDB" id="A0A4R4IRP0"/>
<gene>
    <name evidence="2" type="ORF">C5468_23705</name>
</gene>
<comment type="caution">
    <text evidence="2">The sequence shown here is derived from an EMBL/GenBank/DDBJ whole genome shotgun (WGS) entry which is preliminary data.</text>
</comment>
<dbReference type="Pfam" id="PF02498">
    <property type="entry name" value="Bro-N"/>
    <property type="match status" value="1"/>
</dbReference>